<proteinExistence type="predicted"/>
<dbReference type="InterPro" id="IPR043129">
    <property type="entry name" value="ATPase_NBD"/>
</dbReference>
<dbReference type="CDD" id="cd24007">
    <property type="entry name" value="ASKHA_NBD_eukNAGK-like"/>
    <property type="match status" value="1"/>
</dbReference>
<dbReference type="Proteomes" id="UP001275315">
    <property type="component" value="Unassembled WGS sequence"/>
</dbReference>
<evidence type="ECO:0000313" key="3">
    <source>
        <dbReference type="Proteomes" id="UP001275315"/>
    </source>
</evidence>
<protein>
    <submittedName>
        <fullName evidence="2">BadF/BadG/BcrA/BcrD ATPase family protein</fullName>
    </submittedName>
</protein>
<dbReference type="Gene3D" id="3.30.420.40">
    <property type="match status" value="1"/>
</dbReference>
<name>A0ABU5CV10_9BACI</name>
<dbReference type="InterPro" id="IPR052519">
    <property type="entry name" value="Euk-type_GlcNAc_Kinase"/>
</dbReference>
<evidence type="ECO:0000313" key="2">
    <source>
        <dbReference type="EMBL" id="MDY0410211.1"/>
    </source>
</evidence>
<accession>A0ABU5CV10</accession>
<dbReference type="InterPro" id="IPR002731">
    <property type="entry name" value="ATPase_BadF"/>
</dbReference>
<dbReference type="SUPFAM" id="SSF53067">
    <property type="entry name" value="Actin-like ATPase domain"/>
    <property type="match status" value="1"/>
</dbReference>
<evidence type="ECO:0000259" key="1">
    <source>
        <dbReference type="Pfam" id="PF01869"/>
    </source>
</evidence>
<dbReference type="PANTHER" id="PTHR43190:SF3">
    <property type="entry name" value="N-ACETYL-D-GLUCOSAMINE KINASE"/>
    <property type="match status" value="1"/>
</dbReference>
<dbReference type="RefSeq" id="WP_320381079.1">
    <property type="nucleotide sequence ID" value="NZ_JAWDIQ010000003.1"/>
</dbReference>
<feature type="domain" description="ATPase BadF/BadG/BcrA/BcrD type" evidence="1">
    <location>
        <begin position="11"/>
        <end position="217"/>
    </location>
</feature>
<keyword evidence="3" id="KW-1185">Reference proteome</keyword>
<comment type="caution">
    <text evidence="2">The sequence shown here is derived from an EMBL/GenBank/DDBJ whole genome shotgun (WGS) entry which is preliminary data.</text>
</comment>
<dbReference type="Pfam" id="PF01869">
    <property type="entry name" value="BcrAD_BadFG"/>
    <property type="match status" value="1"/>
</dbReference>
<dbReference type="PANTHER" id="PTHR43190">
    <property type="entry name" value="N-ACETYL-D-GLUCOSAMINE KINASE"/>
    <property type="match status" value="1"/>
</dbReference>
<dbReference type="EMBL" id="JAWDIQ010000003">
    <property type="protein sequence ID" value="MDY0410211.1"/>
    <property type="molecule type" value="Genomic_DNA"/>
</dbReference>
<reference evidence="2 3" key="1">
    <citation type="submission" date="2023-10" db="EMBL/GenBank/DDBJ databases">
        <title>Virgibacillus soli CC-YMP-6 genome.</title>
        <authorList>
            <person name="Miliotis G."/>
            <person name="Sengupta P."/>
            <person name="Hameed A."/>
            <person name="Chuvochina M."/>
            <person name="Mcdonagh F."/>
            <person name="Simpson A.C."/>
            <person name="Singh N.K."/>
            <person name="Rekha P.D."/>
            <person name="Raman K."/>
            <person name="Hugenholtz P."/>
            <person name="Venkateswaran K."/>
        </authorList>
    </citation>
    <scope>NUCLEOTIDE SEQUENCE [LARGE SCALE GENOMIC DNA]</scope>
    <source>
        <strain evidence="2 3">CC-YMP-6</strain>
    </source>
</reference>
<organism evidence="2 3">
    <name type="scientific">Paracerasibacillus soli</name>
    <dbReference type="NCBI Taxonomy" id="480284"/>
    <lineage>
        <taxon>Bacteria</taxon>
        <taxon>Bacillati</taxon>
        <taxon>Bacillota</taxon>
        <taxon>Bacilli</taxon>
        <taxon>Bacillales</taxon>
        <taxon>Bacillaceae</taxon>
        <taxon>Paracerasibacillus</taxon>
    </lineage>
</organism>
<sequence length="243" mass="26397">MDRPIIANYAKLTIHHDAITALYFGTLGKPGIVQIAGTGSITFGLNAEGKLERVGGWGYLIGEKGSGYALGRDGLEAAFRAHDGLDRNTKLTSMILTHFQVNSLPDVIPKVYHSDHAKEVMASLSKLVVQAADDGDQVSQKIITNNAVHIGKSIHCLIKKMDMHTHQVKEMPVVLVGGVFNRFDLFKKQIEAVLQADGVKANLILPDIPPVGGAVIAALREEDLEIEPSFQAMFSKGIEYLED</sequence>
<gene>
    <name evidence="2" type="ORF">RWD45_18700</name>
</gene>